<reference evidence="1 2" key="1">
    <citation type="journal article" date="2008" name="Infect. Immun.">
        <title>Genomic comparison of virulent Rickettsia rickettsii Sheila Smith and avirulent Rickettsia rickettsii Iowa.</title>
        <authorList>
            <person name="Ellison D.W."/>
            <person name="Clark T.R."/>
            <person name="Sturdevant D.E."/>
            <person name="Virtaneva K."/>
            <person name="Porcella S.F."/>
            <person name="Hackstadt T."/>
        </authorList>
    </citation>
    <scope>NUCLEOTIDE SEQUENCE [LARGE SCALE GENOMIC DNA]</scope>
    <source>
        <strain evidence="1 2">Iowa</strain>
    </source>
</reference>
<name>B0BVC8_RICRO</name>
<reference evidence="1 2" key="2">
    <citation type="journal article" date="2015" name="Infect. Immun.">
        <title>Comparative genome sequencing of Rickettsia rickettsii strains that differ in virulence.</title>
        <authorList>
            <person name="Clark T.R."/>
            <person name="Noriea N.F."/>
            <person name="Bublitz D.C."/>
            <person name="Ellison D.W."/>
            <person name="Martens C."/>
            <person name="Lutter E.I."/>
            <person name="Hackstadt T."/>
        </authorList>
    </citation>
    <scope>NUCLEOTIDE SEQUENCE [LARGE SCALE GENOMIC DNA]</scope>
    <source>
        <strain evidence="1 2">Iowa</strain>
    </source>
</reference>
<dbReference type="KEGG" id="rrj:RrIowa_1457"/>
<gene>
    <name evidence="1" type="ordered locus">RrIowa_1457</name>
</gene>
<organism evidence="1 2">
    <name type="scientific">Rickettsia rickettsii (strain Iowa)</name>
    <dbReference type="NCBI Taxonomy" id="452659"/>
    <lineage>
        <taxon>Bacteria</taxon>
        <taxon>Pseudomonadati</taxon>
        <taxon>Pseudomonadota</taxon>
        <taxon>Alphaproteobacteria</taxon>
        <taxon>Rickettsiales</taxon>
        <taxon>Rickettsiaceae</taxon>
        <taxon>Rickettsieae</taxon>
        <taxon>Rickettsia</taxon>
        <taxon>spotted fever group</taxon>
    </lineage>
</organism>
<proteinExistence type="predicted"/>
<keyword evidence="2" id="KW-1185">Reference proteome</keyword>
<dbReference type="EMBL" id="CP000766">
    <property type="protein sequence ID" value="ABY73188.1"/>
    <property type="molecule type" value="Genomic_DNA"/>
</dbReference>
<evidence type="ECO:0000313" key="2">
    <source>
        <dbReference type="Proteomes" id="UP000000796"/>
    </source>
</evidence>
<protein>
    <submittedName>
        <fullName evidence="1">Uncharacterized protein</fullName>
    </submittedName>
</protein>
<evidence type="ECO:0000313" key="1">
    <source>
        <dbReference type="EMBL" id="ABY73188.1"/>
    </source>
</evidence>
<sequence>MRGKTASFDEAIQLKMLIFRFLLFLLDCYAPCSRSQ</sequence>
<dbReference type="HOGENOM" id="CLU_3358193_0_0_5"/>
<dbReference type="AlphaFoldDB" id="B0BVC8"/>
<dbReference type="Proteomes" id="UP000000796">
    <property type="component" value="Chromosome"/>
</dbReference>
<accession>B0BVC8</accession>